<evidence type="ECO:0000256" key="3">
    <source>
        <dbReference type="ARBA" id="ARBA00022989"/>
    </source>
</evidence>
<evidence type="ECO:0000256" key="5">
    <source>
        <dbReference type="SAM" id="MobiDB-lite"/>
    </source>
</evidence>
<sequence>MDSSSPQPEVEPLLTGPASPTQVKRSSRWEANPYWVVPIYLGVSMARGMSAAPRVQVFKEIACRALKLSEMECSTSATDQVQARAARIQASITTIMSVLSAITTGPWSRWGDIHGRKPVIFMTMIGALIVELMFILVTRTDTAFYNHAESFIVVGPVLDGILGGISAYNGVMHAYTADCTRHGSRATLFSSMQGVIFIGLALGPWLNGLILSIGDFSPYLPFFMSASTLIVLLVYLALVCPESLQKDDTRLVEEDMTGIRRKTLPDTIKSYLSLFVSGLLSPISMFAPRNVVLPTFRGRDWNLTLVGAALFIYLVSIGIYPVKYLYGQHTYAWSTNELGFYMSLLWITRAINLLLVVPAVVAYFKPRSRNGEPVPIEEELRFDQRFCQFFFTVDALADLLIALLPTSWQSIFIMLSCVTSFTSGANPTLHSLGAVCLHASGFTSEVGSMFGAMAVLSAVAHVISPSVFAGTYGATVGSFPNAIFVVAAAMILTAVTLLGLVRSRHHAIGRLP</sequence>
<feature type="transmembrane region" description="Helical" evidence="6">
    <location>
        <begin position="300"/>
        <end position="320"/>
    </location>
</feature>
<feature type="transmembrane region" description="Helical" evidence="6">
    <location>
        <begin position="188"/>
        <end position="207"/>
    </location>
</feature>
<feature type="transmembrane region" description="Helical" evidence="6">
    <location>
        <begin position="449"/>
        <end position="470"/>
    </location>
</feature>
<gene>
    <name evidence="7" type="ORF">VKT23_006910</name>
</gene>
<feature type="transmembrane region" description="Helical" evidence="6">
    <location>
        <begin position="150"/>
        <end position="168"/>
    </location>
</feature>
<accession>A0ABR1JL83</accession>
<keyword evidence="4 6" id="KW-0472">Membrane</keyword>
<keyword evidence="2 6" id="KW-0812">Transmembrane</keyword>
<dbReference type="InterPro" id="IPR011701">
    <property type="entry name" value="MFS"/>
</dbReference>
<keyword evidence="8" id="KW-1185">Reference proteome</keyword>
<dbReference type="PANTHER" id="PTHR23507:SF1">
    <property type="entry name" value="FI18259P1-RELATED"/>
    <property type="match status" value="1"/>
</dbReference>
<dbReference type="InterPro" id="IPR036259">
    <property type="entry name" value="MFS_trans_sf"/>
</dbReference>
<dbReference type="EMBL" id="JBANRG010000009">
    <property type="protein sequence ID" value="KAK7463563.1"/>
    <property type="molecule type" value="Genomic_DNA"/>
</dbReference>
<dbReference type="Proteomes" id="UP001498398">
    <property type="component" value="Unassembled WGS sequence"/>
</dbReference>
<dbReference type="Gene3D" id="1.20.1250.20">
    <property type="entry name" value="MFS general substrate transporter like domains"/>
    <property type="match status" value="1"/>
</dbReference>
<evidence type="ECO:0000313" key="8">
    <source>
        <dbReference type="Proteomes" id="UP001498398"/>
    </source>
</evidence>
<feature type="region of interest" description="Disordered" evidence="5">
    <location>
        <begin position="1"/>
        <end position="25"/>
    </location>
</feature>
<keyword evidence="3 6" id="KW-1133">Transmembrane helix</keyword>
<name>A0ABR1JL83_9AGAR</name>
<protein>
    <recommendedName>
        <fullName evidence="9">MFS general substrate transporter</fullName>
    </recommendedName>
</protein>
<evidence type="ECO:0000256" key="1">
    <source>
        <dbReference type="ARBA" id="ARBA00004141"/>
    </source>
</evidence>
<proteinExistence type="predicted"/>
<feature type="transmembrane region" description="Helical" evidence="6">
    <location>
        <begin position="119"/>
        <end position="138"/>
    </location>
</feature>
<feature type="transmembrane region" description="Helical" evidence="6">
    <location>
        <begin position="219"/>
        <end position="238"/>
    </location>
</feature>
<comment type="caution">
    <text evidence="7">The sequence shown here is derived from an EMBL/GenBank/DDBJ whole genome shotgun (WGS) entry which is preliminary data.</text>
</comment>
<evidence type="ECO:0000256" key="2">
    <source>
        <dbReference type="ARBA" id="ARBA00022692"/>
    </source>
</evidence>
<evidence type="ECO:0000256" key="6">
    <source>
        <dbReference type="SAM" id="Phobius"/>
    </source>
</evidence>
<feature type="transmembrane region" description="Helical" evidence="6">
    <location>
        <begin position="482"/>
        <end position="501"/>
    </location>
</feature>
<evidence type="ECO:0000256" key="4">
    <source>
        <dbReference type="ARBA" id="ARBA00023136"/>
    </source>
</evidence>
<dbReference type="SUPFAM" id="SSF103473">
    <property type="entry name" value="MFS general substrate transporter"/>
    <property type="match status" value="1"/>
</dbReference>
<organism evidence="7 8">
    <name type="scientific">Marasmiellus scandens</name>
    <dbReference type="NCBI Taxonomy" id="2682957"/>
    <lineage>
        <taxon>Eukaryota</taxon>
        <taxon>Fungi</taxon>
        <taxon>Dikarya</taxon>
        <taxon>Basidiomycota</taxon>
        <taxon>Agaricomycotina</taxon>
        <taxon>Agaricomycetes</taxon>
        <taxon>Agaricomycetidae</taxon>
        <taxon>Agaricales</taxon>
        <taxon>Marasmiineae</taxon>
        <taxon>Omphalotaceae</taxon>
        <taxon>Marasmiellus</taxon>
    </lineage>
</organism>
<evidence type="ECO:0000313" key="7">
    <source>
        <dbReference type="EMBL" id="KAK7463563.1"/>
    </source>
</evidence>
<feature type="transmembrane region" description="Helical" evidence="6">
    <location>
        <begin position="270"/>
        <end position="288"/>
    </location>
</feature>
<feature type="transmembrane region" description="Helical" evidence="6">
    <location>
        <begin position="340"/>
        <end position="364"/>
    </location>
</feature>
<dbReference type="Pfam" id="PF07690">
    <property type="entry name" value="MFS_1"/>
    <property type="match status" value="1"/>
</dbReference>
<reference evidence="7 8" key="1">
    <citation type="submission" date="2024-01" db="EMBL/GenBank/DDBJ databases">
        <title>A draft genome for the cacao thread blight pathogen Marasmiellus scandens.</title>
        <authorList>
            <person name="Baruah I.K."/>
            <person name="Leung J."/>
            <person name="Bukari Y."/>
            <person name="Amoako-Attah I."/>
            <person name="Meinhardt L.W."/>
            <person name="Bailey B.A."/>
            <person name="Cohen S.P."/>
        </authorList>
    </citation>
    <scope>NUCLEOTIDE SEQUENCE [LARGE SCALE GENOMIC DNA]</scope>
    <source>
        <strain evidence="7 8">GH-19</strain>
    </source>
</reference>
<dbReference type="PANTHER" id="PTHR23507">
    <property type="entry name" value="ZGC:174356"/>
    <property type="match status" value="1"/>
</dbReference>
<feature type="transmembrane region" description="Helical" evidence="6">
    <location>
        <begin position="88"/>
        <end position="107"/>
    </location>
</feature>
<evidence type="ECO:0008006" key="9">
    <source>
        <dbReference type="Google" id="ProtNLM"/>
    </source>
</evidence>
<comment type="subcellular location">
    <subcellularLocation>
        <location evidence="1">Membrane</location>
        <topology evidence="1">Multi-pass membrane protein</topology>
    </subcellularLocation>
</comment>